<keyword evidence="2" id="KW-1185">Reference proteome</keyword>
<dbReference type="Proteomes" id="UP000789920">
    <property type="component" value="Unassembled WGS sequence"/>
</dbReference>
<proteinExistence type="predicted"/>
<evidence type="ECO:0000313" key="2">
    <source>
        <dbReference type="Proteomes" id="UP000789920"/>
    </source>
</evidence>
<dbReference type="EMBL" id="CAJVQC010004571">
    <property type="protein sequence ID" value="CAG8542570.1"/>
    <property type="molecule type" value="Genomic_DNA"/>
</dbReference>
<organism evidence="1 2">
    <name type="scientific">Racocetra persica</name>
    <dbReference type="NCBI Taxonomy" id="160502"/>
    <lineage>
        <taxon>Eukaryota</taxon>
        <taxon>Fungi</taxon>
        <taxon>Fungi incertae sedis</taxon>
        <taxon>Mucoromycota</taxon>
        <taxon>Glomeromycotina</taxon>
        <taxon>Glomeromycetes</taxon>
        <taxon>Diversisporales</taxon>
        <taxon>Gigasporaceae</taxon>
        <taxon>Racocetra</taxon>
    </lineage>
</organism>
<name>A0ACA9LP88_9GLOM</name>
<accession>A0ACA9LP88</accession>
<sequence>GGTVYEFGGCAVDESESCAVDKLGGCVADELKGCGISTEGDCSAELGGRISGLKQHRDKLKFLS</sequence>
<evidence type="ECO:0000313" key="1">
    <source>
        <dbReference type="EMBL" id="CAG8542570.1"/>
    </source>
</evidence>
<gene>
    <name evidence="1" type="ORF">RPERSI_LOCUS3617</name>
</gene>
<protein>
    <submittedName>
        <fullName evidence="1">18915_t:CDS:1</fullName>
    </submittedName>
</protein>
<comment type="caution">
    <text evidence="1">The sequence shown here is derived from an EMBL/GenBank/DDBJ whole genome shotgun (WGS) entry which is preliminary data.</text>
</comment>
<feature type="non-terminal residue" evidence="1">
    <location>
        <position position="1"/>
    </location>
</feature>
<reference evidence="1" key="1">
    <citation type="submission" date="2021-06" db="EMBL/GenBank/DDBJ databases">
        <authorList>
            <person name="Kallberg Y."/>
            <person name="Tangrot J."/>
            <person name="Rosling A."/>
        </authorList>
    </citation>
    <scope>NUCLEOTIDE SEQUENCE</scope>
    <source>
        <strain evidence="1">MA461A</strain>
    </source>
</reference>